<name>A0A146F8H6_ASPKA</name>
<protein>
    <submittedName>
        <fullName evidence="1">Uncharacterized protein</fullName>
    </submittedName>
</protein>
<dbReference type="Proteomes" id="UP000075230">
    <property type="component" value="Unassembled WGS sequence"/>
</dbReference>
<dbReference type="EMBL" id="BCWF01000015">
    <property type="protein sequence ID" value="GAT22317.1"/>
    <property type="molecule type" value="Genomic_DNA"/>
</dbReference>
<evidence type="ECO:0000313" key="1">
    <source>
        <dbReference type="EMBL" id="GAT22317.1"/>
    </source>
</evidence>
<comment type="caution">
    <text evidence="1">The sequence shown here is derived from an EMBL/GenBank/DDBJ whole genome shotgun (WGS) entry which is preliminary data.</text>
</comment>
<evidence type="ECO:0000313" key="2">
    <source>
        <dbReference type="Proteomes" id="UP000075230"/>
    </source>
</evidence>
<reference evidence="1 2" key="1">
    <citation type="journal article" date="2016" name="DNA Res.">
        <title>Genome sequence of Aspergillus luchuensis NBRC 4314.</title>
        <authorList>
            <person name="Yamada O."/>
            <person name="Machida M."/>
            <person name="Hosoyama A."/>
            <person name="Goto M."/>
            <person name="Takahashi T."/>
            <person name="Futagami T."/>
            <person name="Yamagata Y."/>
            <person name="Takeuchi M."/>
            <person name="Kobayashi T."/>
            <person name="Koike H."/>
            <person name="Abe K."/>
            <person name="Asai K."/>
            <person name="Arita M."/>
            <person name="Fujita N."/>
            <person name="Fukuda K."/>
            <person name="Higa K."/>
            <person name="Horikawa H."/>
            <person name="Ishikawa T."/>
            <person name="Jinno K."/>
            <person name="Kato Y."/>
            <person name="Kirimura K."/>
            <person name="Mizutani O."/>
            <person name="Nakasone K."/>
            <person name="Sano M."/>
            <person name="Shiraishi Y."/>
            <person name="Tsukahara M."/>
            <person name="Gomi K."/>
        </authorList>
    </citation>
    <scope>NUCLEOTIDE SEQUENCE [LARGE SCALE GENOMIC DNA]</scope>
    <source>
        <strain evidence="1 2">RIB 2604</strain>
    </source>
</reference>
<gene>
    <name evidence="1" type="ORF">RIB2604_01503500</name>
</gene>
<reference evidence="2" key="2">
    <citation type="submission" date="2016-02" db="EMBL/GenBank/DDBJ databases">
        <title>Genome sequencing of Aspergillus luchuensis NBRC 4314.</title>
        <authorList>
            <person name="Yamada O."/>
        </authorList>
    </citation>
    <scope>NUCLEOTIDE SEQUENCE [LARGE SCALE GENOMIC DNA]</scope>
    <source>
        <strain evidence="2">RIB 2604</strain>
    </source>
</reference>
<accession>A0A146F8H6</accession>
<dbReference type="AlphaFoldDB" id="A0A146F8H6"/>
<proteinExistence type="predicted"/>
<organism evidence="1 2">
    <name type="scientific">Aspergillus kawachii</name>
    <name type="common">White koji mold</name>
    <name type="synonym">Aspergillus awamori var. kawachi</name>
    <dbReference type="NCBI Taxonomy" id="1069201"/>
    <lineage>
        <taxon>Eukaryota</taxon>
        <taxon>Fungi</taxon>
        <taxon>Dikarya</taxon>
        <taxon>Ascomycota</taxon>
        <taxon>Pezizomycotina</taxon>
        <taxon>Eurotiomycetes</taxon>
        <taxon>Eurotiomycetidae</taxon>
        <taxon>Eurotiales</taxon>
        <taxon>Aspergillaceae</taxon>
        <taxon>Aspergillus</taxon>
        <taxon>Aspergillus subgen. Circumdati</taxon>
    </lineage>
</organism>
<sequence length="88" mass="9731">MLLGLAKYVIYDQDICVASHSTLLKQRLYKNTQFDPTSTTMKLLSTLVASTLALAVSVQATDCTEGMKYCQSVLIDIGKMILFISHLL</sequence>